<evidence type="ECO:0000259" key="7">
    <source>
        <dbReference type="PROSITE" id="PS50113"/>
    </source>
</evidence>
<dbReference type="Pfam" id="PF08447">
    <property type="entry name" value="PAS_3"/>
    <property type="match status" value="1"/>
</dbReference>
<dbReference type="NCBIfam" id="TIGR00229">
    <property type="entry name" value="sensory_box"/>
    <property type="match status" value="4"/>
</dbReference>
<dbReference type="InterPro" id="IPR029016">
    <property type="entry name" value="GAF-like_dom_sf"/>
</dbReference>
<dbReference type="STRING" id="2177.BHR79_08705"/>
<dbReference type="InterPro" id="IPR035965">
    <property type="entry name" value="PAS-like_dom_sf"/>
</dbReference>
<feature type="domain" description="PAC" evidence="7">
    <location>
        <begin position="202"/>
        <end position="252"/>
    </location>
</feature>
<reference evidence="8 11" key="1">
    <citation type="submission" date="2016-10" db="EMBL/GenBank/DDBJ databases">
        <title>Methanohalophilus halophilus.</title>
        <authorList>
            <person name="L'haridon S."/>
        </authorList>
    </citation>
    <scope>NUCLEOTIDE SEQUENCE [LARGE SCALE GENOMIC DNA]</scope>
    <source>
        <strain evidence="8 11">Z-7982</strain>
    </source>
</reference>
<dbReference type="Pfam" id="PF13426">
    <property type="entry name" value="PAS_9"/>
    <property type="match status" value="2"/>
</dbReference>
<keyword evidence="5" id="KW-0418">Kinase</keyword>
<dbReference type="AlphaFoldDB" id="A0A1L3Q446"/>
<comment type="catalytic activity">
    <reaction evidence="1">
        <text>ATP + protein L-histidine = ADP + protein N-phospho-L-histidine.</text>
        <dbReference type="EC" id="2.7.13.3"/>
    </reaction>
</comment>
<dbReference type="Proteomes" id="UP000186879">
    <property type="component" value="Chromosome"/>
</dbReference>
<dbReference type="SUPFAM" id="SSF55781">
    <property type="entry name" value="GAF domain-like"/>
    <property type="match status" value="1"/>
</dbReference>
<evidence type="ECO:0000313" key="8">
    <source>
        <dbReference type="EMBL" id="APH39551.1"/>
    </source>
</evidence>
<dbReference type="PROSITE" id="PS50113">
    <property type="entry name" value="PAC"/>
    <property type="match status" value="3"/>
</dbReference>
<name>A0A1L3Q446_9EURY</name>
<dbReference type="CDD" id="cd00130">
    <property type="entry name" value="PAS"/>
    <property type="match status" value="4"/>
</dbReference>
<dbReference type="EMBL" id="CP017921">
    <property type="protein sequence ID" value="APH39551.1"/>
    <property type="molecule type" value="Genomic_DNA"/>
</dbReference>
<dbReference type="RefSeq" id="WP_072561973.1">
    <property type="nucleotide sequence ID" value="NZ_CP017921.1"/>
</dbReference>
<dbReference type="Pfam" id="PF13185">
    <property type="entry name" value="GAF_2"/>
    <property type="match status" value="1"/>
</dbReference>
<keyword evidence="11" id="KW-1185">Reference proteome</keyword>
<evidence type="ECO:0000313" key="11">
    <source>
        <dbReference type="Proteomes" id="UP000186879"/>
    </source>
</evidence>
<evidence type="ECO:0000256" key="3">
    <source>
        <dbReference type="ARBA" id="ARBA00022553"/>
    </source>
</evidence>
<evidence type="ECO:0000256" key="1">
    <source>
        <dbReference type="ARBA" id="ARBA00000085"/>
    </source>
</evidence>
<dbReference type="InterPro" id="IPR000700">
    <property type="entry name" value="PAS-assoc_C"/>
</dbReference>
<dbReference type="EC" id="2.7.13.3" evidence="2"/>
<proteinExistence type="predicted"/>
<reference evidence="10 12" key="2">
    <citation type="submission" date="2016-10" db="EMBL/GenBank/DDBJ databases">
        <authorList>
            <person name="de Groot N.N."/>
        </authorList>
    </citation>
    <scope>NUCLEOTIDE SEQUENCE [LARGE SCALE GENOMIC DNA]</scope>
    <source>
        <strain evidence="10 12">Z-7982</strain>
    </source>
</reference>
<sequence>MEKPTFKEGQINLEPALDFLDIGILLLDSKYNIIYLNSKISSFLGITENLYGKSVFDIEIWPFTKKEIVQSLNNIPSQTESTIHSIEDSEGEVYNFTAHYLNPALPDSPAFILTLEKHPFSENESEKFEDLLSIFTSGISEGIIIIQDEQIQFANRKFGKIVGKKWDEIKGTNFLNYFPIQYRRMLYKKYTKRIEKKIYGEMTYEVELLSTSGKVTPFELSSSLVEYGNRPAVMVIFRDISAKRQAEEHLKEAEKKYRSIFEKTPIGIVYFDRKGRISNSNEAFNYIFKTFIAEKEEPEIFDYIPDKEASDQIKKVLSGNALSYRGEYDINTQYSSKSIKLTCNSLLLDGILQGGIGIFEDISLQKGAEATLQMNKSRLEALLKLNRLEVFSFDEIARFALELTVEFTDSDCGYLCKMGKDSNPEKILYTPDTEYLESFVSGRIENLDFKDRKSNVMDGGKTVEIPLFENKQLVIVAGFRRNIAFKEMEINQLELFIQDIWTTIKHKMAEKSLRDSEIKYSSLVENGNDAIVVIQDGKLKFANSMFCEFVDNDCDSILNTDFRNYVAEEYHRMVTKKNQQYIQQKEMSHSRDEIELVTKNGKKIPVIVSTSVIDHEGKPAVMAFISDITQQKEKENKLLETFKVLKVLQSVIRTSPAIVFFWAPEEDWPVEFVSENIENFGYRAEEFTSGKLQYGDIIHPSDLEYVHQKLAKYSDEGLSDYNIEYRIITKKGDVRWVEERGSIQYEKSEISHYQGIILDITERKRVNRFLDIDTDIGNFLTPTGDMQEMFDQLLELALHIEGVDAGVLYIVDKSSKDLNIVAHRNISDGFVEKHSTIEKDSLRGKFLSVQYPVYKLYSEIYPFSKSKKGKDNLLATAIIPVITNDNLSAVLFLASHKNYEIPYSIRNSLETVANQIGSVLDRIEKEAGIQKSQYDLQVLFDTISELIFVVDPEGCILYSNLNVTKTLKYSKQEITGMNFIKIHSHTQVLDAAKAFNEALNGNKQKHLFTLMDKNNNLINVDTTLQRGEWNGNDVVIVVNRIVE</sequence>
<dbReference type="Proteomes" id="UP000267921">
    <property type="component" value="Unassembled WGS sequence"/>
</dbReference>
<evidence type="ECO:0000256" key="2">
    <source>
        <dbReference type="ARBA" id="ARBA00012438"/>
    </source>
</evidence>
<dbReference type="InterPro" id="IPR003018">
    <property type="entry name" value="GAF"/>
</dbReference>
<gene>
    <name evidence="8" type="ORF">BHR79_08705</name>
    <name evidence="9" type="ORF">EFE40_06570</name>
    <name evidence="10" type="ORF">SAMN04515625_0649</name>
</gene>
<dbReference type="SUPFAM" id="SSF55785">
    <property type="entry name" value="PYP-like sensor domain (PAS domain)"/>
    <property type="match status" value="5"/>
</dbReference>
<dbReference type="SMART" id="SM00086">
    <property type="entry name" value="PAC"/>
    <property type="match status" value="3"/>
</dbReference>
<evidence type="ECO:0000313" key="13">
    <source>
        <dbReference type="Proteomes" id="UP000267921"/>
    </source>
</evidence>
<organism evidence="8 11">
    <name type="scientific">Methanohalophilus halophilus</name>
    <dbReference type="NCBI Taxonomy" id="2177"/>
    <lineage>
        <taxon>Archaea</taxon>
        <taxon>Methanobacteriati</taxon>
        <taxon>Methanobacteriota</taxon>
        <taxon>Stenosarchaea group</taxon>
        <taxon>Methanomicrobia</taxon>
        <taxon>Methanosarcinales</taxon>
        <taxon>Methanosarcinaceae</taxon>
        <taxon>Methanohalophilus</taxon>
    </lineage>
</organism>
<dbReference type="PANTHER" id="PTHR43304:SF1">
    <property type="entry name" value="PAC DOMAIN-CONTAINING PROTEIN"/>
    <property type="match status" value="1"/>
</dbReference>
<dbReference type="EMBL" id="FNMU01000002">
    <property type="protein sequence ID" value="SDW30426.1"/>
    <property type="molecule type" value="Genomic_DNA"/>
</dbReference>
<dbReference type="InterPro" id="IPR013655">
    <property type="entry name" value="PAS_fold_3"/>
</dbReference>
<feature type="domain" description="PAC" evidence="7">
    <location>
        <begin position="590"/>
        <end position="640"/>
    </location>
</feature>
<dbReference type="Gene3D" id="3.30.450.40">
    <property type="match status" value="1"/>
</dbReference>
<dbReference type="Pfam" id="PF00989">
    <property type="entry name" value="PAS"/>
    <property type="match status" value="1"/>
</dbReference>
<dbReference type="Gene3D" id="3.30.450.20">
    <property type="entry name" value="PAS domain"/>
    <property type="match status" value="5"/>
</dbReference>
<evidence type="ECO:0000313" key="10">
    <source>
        <dbReference type="EMBL" id="SDW30426.1"/>
    </source>
</evidence>
<dbReference type="PROSITE" id="PS50112">
    <property type="entry name" value="PAS"/>
    <property type="match status" value="1"/>
</dbReference>
<keyword evidence="4" id="KW-0808">Transferase</keyword>
<evidence type="ECO:0000313" key="9">
    <source>
        <dbReference type="EMBL" id="RNI09117.1"/>
    </source>
</evidence>
<evidence type="ECO:0000313" key="12">
    <source>
        <dbReference type="Proteomes" id="UP000198669"/>
    </source>
</evidence>
<protein>
    <recommendedName>
        <fullName evidence="2">histidine kinase</fullName>
        <ecNumber evidence="2">2.7.13.3</ecNumber>
    </recommendedName>
</protein>
<dbReference type="InterPro" id="IPR000014">
    <property type="entry name" value="PAS"/>
</dbReference>
<evidence type="ECO:0000259" key="6">
    <source>
        <dbReference type="PROSITE" id="PS50112"/>
    </source>
</evidence>
<reference evidence="9 13" key="3">
    <citation type="submission" date="2018-10" db="EMBL/GenBank/DDBJ databases">
        <title>Cultivation of a novel Methanohalophilus strain from Kebrit Deep of the Red Sea and a genomic comparison of members of the genus Methanohalophilus.</title>
        <authorList>
            <person name="Guan Y."/>
            <person name="Ngugi D.K."/>
            <person name="Stingl U."/>
        </authorList>
    </citation>
    <scope>NUCLEOTIDE SEQUENCE [LARGE SCALE GENOMIC DNA]</scope>
    <source>
        <strain evidence="9 13">DSM 3094</strain>
    </source>
</reference>
<dbReference type="Pfam" id="PF13188">
    <property type="entry name" value="PAS_8"/>
    <property type="match status" value="1"/>
</dbReference>
<evidence type="ECO:0000256" key="5">
    <source>
        <dbReference type="ARBA" id="ARBA00022777"/>
    </source>
</evidence>
<dbReference type="EMBL" id="RJJG01000004">
    <property type="protein sequence ID" value="RNI09117.1"/>
    <property type="molecule type" value="Genomic_DNA"/>
</dbReference>
<dbReference type="InterPro" id="IPR052162">
    <property type="entry name" value="Sensor_kinase/Photoreceptor"/>
</dbReference>
<keyword evidence="3" id="KW-0597">Phosphoprotein</keyword>
<dbReference type="SMART" id="SM00091">
    <property type="entry name" value="PAS"/>
    <property type="match status" value="6"/>
</dbReference>
<dbReference type="Proteomes" id="UP000198669">
    <property type="component" value="Unassembled WGS sequence"/>
</dbReference>
<dbReference type="GO" id="GO:0006355">
    <property type="term" value="P:regulation of DNA-templated transcription"/>
    <property type="evidence" value="ECO:0007669"/>
    <property type="project" value="InterPro"/>
</dbReference>
<feature type="domain" description="PAC" evidence="7">
    <location>
        <begin position="721"/>
        <end position="772"/>
    </location>
</feature>
<accession>A0A1L3Q446</accession>
<evidence type="ECO:0000256" key="4">
    <source>
        <dbReference type="ARBA" id="ARBA00022679"/>
    </source>
</evidence>
<feature type="domain" description="PAS" evidence="6">
    <location>
        <begin position="932"/>
        <end position="980"/>
    </location>
</feature>
<dbReference type="GO" id="GO:0004673">
    <property type="term" value="F:protein histidine kinase activity"/>
    <property type="evidence" value="ECO:0007669"/>
    <property type="project" value="UniProtKB-EC"/>
</dbReference>
<dbReference type="InterPro" id="IPR013767">
    <property type="entry name" value="PAS_fold"/>
</dbReference>
<dbReference type="OrthoDB" id="230688at2157"/>
<dbReference type="KEGG" id="mhaz:BHR79_08705"/>
<dbReference type="GeneID" id="30583843"/>
<dbReference type="InterPro" id="IPR001610">
    <property type="entry name" value="PAC"/>
</dbReference>
<dbReference type="PANTHER" id="PTHR43304">
    <property type="entry name" value="PHYTOCHROME-LIKE PROTEIN CPH1"/>
    <property type="match status" value="1"/>
</dbReference>